<dbReference type="SUPFAM" id="SSF55729">
    <property type="entry name" value="Acyl-CoA N-acyltransferases (Nat)"/>
    <property type="match status" value="1"/>
</dbReference>
<evidence type="ECO:0000313" key="3">
    <source>
        <dbReference type="Proteomes" id="UP000760545"/>
    </source>
</evidence>
<dbReference type="PANTHER" id="PTHR31435">
    <property type="entry name" value="PROTEIN NATD1"/>
    <property type="match status" value="1"/>
</dbReference>
<name>A0ABX1DI18_9FLAO</name>
<accession>A0ABX1DI18</accession>
<reference evidence="2 3" key="1">
    <citation type="submission" date="2020-03" db="EMBL/GenBank/DDBJ databases">
        <title>Tamlana sp. nov, isolated from XXX.</title>
        <authorList>
            <person name="Cao W.R."/>
        </authorList>
    </citation>
    <scope>NUCLEOTIDE SEQUENCE [LARGE SCALE GENOMIC DNA]</scope>
    <source>
        <strain evidence="2 3">HST1-43</strain>
    </source>
</reference>
<feature type="domain" description="N-acetyltransferase" evidence="1">
    <location>
        <begin position="6"/>
        <end position="93"/>
    </location>
</feature>
<keyword evidence="3" id="KW-1185">Reference proteome</keyword>
<proteinExistence type="predicted"/>
<organism evidence="2 3">
    <name type="scientific">Tamlana crocina</name>
    <dbReference type="NCBI Taxonomy" id="393006"/>
    <lineage>
        <taxon>Bacteria</taxon>
        <taxon>Pseudomonadati</taxon>
        <taxon>Bacteroidota</taxon>
        <taxon>Flavobacteriia</taxon>
        <taxon>Flavobacteriales</taxon>
        <taxon>Flavobacteriaceae</taxon>
        <taxon>Tamlana</taxon>
    </lineage>
</organism>
<dbReference type="PANTHER" id="PTHR31435:SF10">
    <property type="entry name" value="BSR4717 PROTEIN"/>
    <property type="match status" value="1"/>
</dbReference>
<comment type="caution">
    <text evidence="2">The sequence shown here is derived from an EMBL/GenBank/DDBJ whole genome shotgun (WGS) entry which is preliminary data.</text>
</comment>
<evidence type="ECO:0000259" key="1">
    <source>
        <dbReference type="PROSITE" id="PS51729"/>
    </source>
</evidence>
<dbReference type="EMBL" id="JAAVJS010000018">
    <property type="protein sequence ID" value="NJX16318.1"/>
    <property type="molecule type" value="Genomic_DNA"/>
</dbReference>
<dbReference type="InterPro" id="IPR031165">
    <property type="entry name" value="GNAT_YJDJ"/>
</dbReference>
<dbReference type="Gene3D" id="3.40.630.30">
    <property type="match status" value="1"/>
</dbReference>
<dbReference type="InterPro" id="IPR045057">
    <property type="entry name" value="Gcn5-rel_NAT"/>
</dbReference>
<dbReference type="Proteomes" id="UP000760545">
    <property type="component" value="Unassembled WGS sequence"/>
</dbReference>
<dbReference type="RefSeq" id="WP_167918802.1">
    <property type="nucleotide sequence ID" value="NZ_JAAVJS010000018.1"/>
</dbReference>
<dbReference type="InterPro" id="IPR016181">
    <property type="entry name" value="Acyl_CoA_acyltransferase"/>
</dbReference>
<evidence type="ECO:0000313" key="2">
    <source>
        <dbReference type="EMBL" id="NJX16318.1"/>
    </source>
</evidence>
<dbReference type="Pfam" id="PF14542">
    <property type="entry name" value="Acetyltransf_CG"/>
    <property type="match status" value="1"/>
</dbReference>
<sequence length="94" mass="10772">MQVQHRHHKNKGQFYIEIDGETKAEMTYSMAGEEKMIIDHTEVDAGLKGQGIGYKLVETAVQYARGKQIKILPLCPFANAVFKKKSEYHDVLYK</sequence>
<dbReference type="PROSITE" id="PS51729">
    <property type="entry name" value="GNAT_YJDJ"/>
    <property type="match status" value="1"/>
</dbReference>
<protein>
    <submittedName>
        <fullName evidence="2">N-acetyltransferase</fullName>
    </submittedName>
</protein>
<gene>
    <name evidence="2" type="ORF">HC176_12550</name>
</gene>